<keyword evidence="3 7" id="KW-0732">Signal</keyword>
<feature type="signal peptide" evidence="7">
    <location>
        <begin position="1"/>
        <end position="21"/>
    </location>
</feature>
<dbReference type="AlphaFoldDB" id="A0A1H8INE9"/>
<dbReference type="InterPro" id="IPR033985">
    <property type="entry name" value="SusD-like_N"/>
</dbReference>
<evidence type="ECO:0000256" key="3">
    <source>
        <dbReference type="ARBA" id="ARBA00022729"/>
    </source>
</evidence>
<evidence type="ECO:0000256" key="5">
    <source>
        <dbReference type="ARBA" id="ARBA00023237"/>
    </source>
</evidence>
<keyword evidence="5" id="KW-0998">Cell outer membrane</keyword>
<keyword evidence="4" id="KW-0472">Membrane</keyword>
<proteinExistence type="inferred from homology"/>
<gene>
    <name evidence="10" type="ORF">SAMN04488505_11230</name>
</gene>
<evidence type="ECO:0000256" key="1">
    <source>
        <dbReference type="ARBA" id="ARBA00004442"/>
    </source>
</evidence>
<dbReference type="Proteomes" id="UP000198984">
    <property type="component" value="Unassembled WGS sequence"/>
</dbReference>
<comment type="similarity">
    <text evidence="2">Belongs to the SusD family.</text>
</comment>
<dbReference type="SUPFAM" id="SSF48452">
    <property type="entry name" value="TPR-like"/>
    <property type="match status" value="1"/>
</dbReference>
<sequence>MRTRIHIFIFSVLLLSMASCSKVLDKRDLGSLQGDLVFNDSVLARTYLDYIYDQNLPGWGGTWGPSGNLSDESYGESKYFEGTLQPNDVNDFGTKLDANNAFGKIRAINLFIQQVDGGSLTTTWKTTLKSQALFFRAWRYFELVKLYGGVPIILEPQSAVGDEAKQEAYVPRNKTSECIAQIVKDLDAAIATLPARWPNTNDWGRITSGAAAALKARALLYWASPEFNPSDLADRWQAAYTAAKAAKDLLSSNGYGLNSSFQNMWFSEVNNPEAVFVTCYNNLSGDQTKKNNGFDNSTRPSINGTGGGSNQPSKELVDAFPMKDGKKITDATSAYTYNAQTFYKNRDPRFDNTIAFNGATWPLNGINDYKIWTYFVGNTSTETGKASSTGFYCRKAIDPAVTTGNVQYSGTDWMEIRYAEVLLTLAETACGVNNTAEAYEQLVAIRKRAGIDAGADQLYGLKAGMTRAEMFNAILDERLYEFAFEGKRFWDLRRWKMFENVLNGRKRTGVIIKLNTDAISADDFKAQRDKMDLDLAYTSYFTIAPKIMDTKYAINWKPEYYFFAIPKSAIDNNPKLDQNVGWGGSFDPVQ</sequence>
<dbReference type="OrthoDB" id="5694214at2"/>
<evidence type="ECO:0000256" key="2">
    <source>
        <dbReference type="ARBA" id="ARBA00006275"/>
    </source>
</evidence>
<dbReference type="RefSeq" id="WP_089920586.1">
    <property type="nucleotide sequence ID" value="NZ_FOBB01000012.1"/>
</dbReference>
<feature type="region of interest" description="Disordered" evidence="6">
    <location>
        <begin position="288"/>
        <end position="314"/>
    </location>
</feature>
<comment type="subcellular location">
    <subcellularLocation>
        <location evidence="1">Cell outer membrane</location>
    </subcellularLocation>
</comment>
<dbReference type="Pfam" id="PF14322">
    <property type="entry name" value="SusD-like_3"/>
    <property type="match status" value="1"/>
</dbReference>
<evidence type="ECO:0000256" key="7">
    <source>
        <dbReference type="SAM" id="SignalP"/>
    </source>
</evidence>
<dbReference type="Gene3D" id="1.25.40.390">
    <property type="match status" value="1"/>
</dbReference>
<evidence type="ECO:0000256" key="4">
    <source>
        <dbReference type="ARBA" id="ARBA00023136"/>
    </source>
</evidence>
<feature type="domain" description="SusD-like N-terminal" evidence="9">
    <location>
        <begin position="99"/>
        <end position="218"/>
    </location>
</feature>
<organism evidence="10 11">
    <name type="scientific">Chitinophaga rupis</name>
    <dbReference type="NCBI Taxonomy" id="573321"/>
    <lineage>
        <taxon>Bacteria</taxon>
        <taxon>Pseudomonadati</taxon>
        <taxon>Bacteroidota</taxon>
        <taxon>Chitinophagia</taxon>
        <taxon>Chitinophagales</taxon>
        <taxon>Chitinophagaceae</taxon>
        <taxon>Chitinophaga</taxon>
    </lineage>
</organism>
<dbReference type="Pfam" id="PF07980">
    <property type="entry name" value="SusD_RagB"/>
    <property type="match status" value="1"/>
</dbReference>
<evidence type="ECO:0000313" key="11">
    <source>
        <dbReference type="Proteomes" id="UP000198984"/>
    </source>
</evidence>
<evidence type="ECO:0000256" key="6">
    <source>
        <dbReference type="SAM" id="MobiDB-lite"/>
    </source>
</evidence>
<dbReference type="STRING" id="573321.SAMN04488505_11230"/>
<name>A0A1H8INE9_9BACT</name>
<dbReference type="InterPro" id="IPR011990">
    <property type="entry name" value="TPR-like_helical_dom_sf"/>
</dbReference>
<evidence type="ECO:0000313" key="10">
    <source>
        <dbReference type="EMBL" id="SEN70243.1"/>
    </source>
</evidence>
<feature type="domain" description="RagB/SusD" evidence="8">
    <location>
        <begin position="272"/>
        <end position="582"/>
    </location>
</feature>
<dbReference type="InterPro" id="IPR012944">
    <property type="entry name" value="SusD_RagB_dom"/>
</dbReference>
<feature type="compositionally biased region" description="Polar residues" evidence="6">
    <location>
        <begin position="288"/>
        <end position="303"/>
    </location>
</feature>
<protein>
    <submittedName>
        <fullName evidence="10">Starch-binding associating with outer membrane</fullName>
    </submittedName>
</protein>
<dbReference type="PROSITE" id="PS51257">
    <property type="entry name" value="PROKAR_LIPOPROTEIN"/>
    <property type="match status" value="1"/>
</dbReference>
<evidence type="ECO:0000259" key="8">
    <source>
        <dbReference type="Pfam" id="PF07980"/>
    </source>
</evidence>
<dbReference type="GO" id="GO:0009279">
    <property type="term" value="C:cell outer membrane"/>
    <property type="evidence" value="ECO:0007669"/>
    <property type="project" value="UniProtKB-SubCell"/>
</dbReference>
<reference evidence="10 11" key="1">
    <citation type="submission" date="2016-10" db="EMBL/GenBank/DDBJ databases">
        <authorList>
            <person name="de Groot N.N."/>
        </authorList>
    </citation>
    <scope>NUCLEOTIDE SEQUENCE [LARGE SCALE GENOMIC DNA]</scope>
    <source>
        <strain evidence="10 11">DSM 21039</strain>
    </source>
</reference>
<accession>A0A1H8INE9</accession>
<keyword evidence="11" id="KW-1185">Reference proteome</keyword>
<feature type="chain" id="PRO_5011697651" evidence="7">
    <location>
        <begin position="22"/>
        <end position="590"/>
    </location>
</feature>
<dbReference type="EMBL" id="FOBB01000012">
    <property type="protein sequence ID" value="SEN70243.1"/>
    <property type="molecule type" value="Genomic_DNA"/>
</dbReference>
<evidence type="ECO:0000259" key="9">
    <source>
        <dbReference type="Pfam" id="PF14322"/>
    </source>
</evidence>